<dbReference type="GeneID" id="7833639"/>
<dbReference type="PANTHER" id="PTHR38150:SF1">
    <property type="entry name" value="PFU DOMAIN-CONTAINING PROTEIN"/>
    <property type="match status" value="1"/>
</dbReference>
<evidence type="ECO:0000313" key="2">
    <source>
        <dbReference type="EMBL" id="EAS07200.3"/>
    </source>
</evidence>
<proteinExistence type="predicted"/>
<reference evidence="3" key="1">
    <citation type="journal article" date="2006" name="PLoS Biol.">
        <title>Macronuclear genome sequence of the ciliate Tetrahymena thermophila, a model eukaryote.</title>
        <authorList>
            <person name="Eisen J.A."/>
            <person name="Coyne R.S."/>
            <person name="Wu M."/>
            <person name="Wu D."/>
            <person name="Thiagarajan M."/>
            <person name="Wortman J.R."/>
            <person name="Badger J.H."/>
            <person name="Ren Q."/>
            <person name="Amedeo P."/>
            <person name="Jones K.M."/>
            <person name="Tallon L.J."/>
            <person name="Delcher A.L."/>
            <person name="Salzberg S.L."/>
            <person name="Silva J.C."/>
            <person name="Haas B.J."/>
            <person name="Majoros W.H."/>
            <person name="Farzad M."/>
            <person name="Carlton J.M."/>
            <person name="Smith R.K. Jr."/>
            <person name="Garg J."/>
            <person name="Pearlman R.E."/>
            <person name="Karrer K.M."/>
            <person name="Sun L."/>
            <person name="Manning G."/>
            <person name="Elde N.C."/>
            <person name="Turkewitz A.P."/>
            <person name="Asai D.J."/>
            <person name="Wilkes D.E."/>
            <person name="Wang Y."/>
            <person name="Cai H."/>
            <person name="Collins K."/>
            <person name="Stewart B.A."/>
            <person name="Lee S.R."/>
            <person name="Wilamowska K."/>
            <person name="Weinberg Z."/>
            <person name="Ruzzo W.L."/>
            <person name="Wloga D."/>
            <person name="Gaertig J."/>
            <person name="Frankel J."/>
            <person name="Tsao C.-C."/>
            <person name="Gorovsky M.A."/>
            <person name="Keeling P.J."/>
            <person name="Waller R.F."/>
            <person name="Patron N.J."/>
            <person name="Cherry J.M."/>
            <person name="Stover N.A."/>
            <person name="Krieger C.J."/>
            <person name="del Toro C."/>
            <person name="Ryder H.F."/>
            <person name="Williamson S.C."/>
            <person name="Barbeau R.A."/>
            <person name="Hamilton E.P."/>
            <person name="Orias E."/>
        </authorList>
    </citation>
    <scope>NUCLEOTIDE SEQUENCE [LARGE SCALE GENOMIC DNA]</scope>
    <source>
        <strain evidence="3">SB210</strain>
    </source>
</reference>
<evidence type="ECO:0000256" key="1">
    <source>
        <dbReference type="SAM" id="MobiDB-lite"/>
    </source>
</evidence>
<dbReference type="RefSeq" id="XP_001027442.3">
    <property type="nucleotide sequence ID" value="XM_001027442.3"/>
</dbReference>
<feature type="region of interest" description="Disordered" evidence="1">
    <location>
        <begin position="137"/>
        <end position="156"/>
    </location>
</feature>
<dbReference type="PANTHER" id="PTHR38150">
    <property type="entry name" value="EF-HAND DOMAIN-CONTAINING PROTEIN"/>
    <property type="match status" value="1"/>
</dbReference>
<dbReference type="Proteomes" id="UP000009168">
    <property type="component" value="Unassembled WGS sequence"/>
</dbReference>
<dbReference type="eggNOG" id="KOG1342">
    <property type="taxonomic scope" value="Eukaryota"/>
</dbReference>
<protein>
    <submittedName>
        <fullName evidence="2">Histone deacetylase family protein</fullName>
    </submittedName>
</protein>
<feature type="region of interest" description="Disordered" evidence="1">
    <location>
        <begin position="699"/>
        <end position="718"/>
    </location>
</feature>
<accession>I7MB28</accession>
<feature type="compositionally biased region" description="Low complexity" evidence="1">
    <location>
        <begin position="564"/>
        <end position="587"/>
    </location>
</feature>
<keyword evidence="3" id="KW-1185">Reference proteome</keyword>
<dbReference type="EMBL" id="GG662245">
    <property type="protein sequence ID" value="EAS07200.3"/>
    <property type="molecule type" value="Genomic_DNA"/>
</dbReference>
<dbReference type="InParanoid" id="I7MB28"/>
<feature type="region of interest" description="Disordered" evidence="1">
    <location>
        <begin position="476"/>
        <end position="591"/>
    </location>
</feature>
<gene>
    <name evidence="2" type="ORF">TTHERM_00647330</name>
</gene>
<organism evidence="2 3">
    <name type="scientific">Tetrahymena thermophila (strain SB210)</name>
    <dbReference type="NCBI Taxonomy" id="312017"/>
    <lineage>
        <taxon>Eukaryota</taxon>
        <taxon>Sar</taxon>
        <taxon>Alveolata</taxon>
        <taxon>Ciliophora</taxon>
        <taxon>Intramacronucleata</taxon>
        <taxon>Oligohymenophorea</taxon>
        <taxon>Hymenostomatida</taxon>
        <taxon>Tetrahymenina</taxon>
        <taxon>Tetrahymenidae</taxon>
        <taxon>Tetrahymena</taxon>
    </lineage>
</organism>
<sequence length="1005" mass="118190">MNQNTHTYEESPSFQDSFIDQQQQIKSNLSLHTLQPNDTFHAEYQTQNPPSFQEKNLFINQLNTNEYSHDNFEVDQVTGEQDYLNDGENNTRNYTINYNHVENNQDEDDEIYADYLPENFFEQLKPNPSQFTMNFNQNTKKKEERKSINNRSTSLKKRIEQKNDEMLYTRAAKQQICQNLVQQQIDKEIKYMSNAKKMSQNSYRIVAKKLENVISSKMAEIDPSLSKILTFSQVGRLFQLLDLFTVVKFDENSQIIIEQNIDPHKKLRFAQETMFHQQFWFFVVNYINKETVLGEIVFSTLRILMDPMQLTIKETKDFLAQYMGRTLTYLEEDRKAAQERTQGFQLWSVDEIIKAFRQINEQRILREKSQNINNINNVNKNKASNKDLDKNIYTFKPTIDKNSQLIDEMHRKKFAMASSGLNITPIRHSNATQNTKSIQSTNKLINLLQSSQSNQNLHSQASILLQQQMNQTLINNQSNTNNLNHNSSSLSFLNNTNNQVNQHPNMNYNENNSTTTNATSDYRSTTMNTDVANNSSENSQRNSDKFLSQKVKSLLSQHQHPSRTNLNTNNQNFNTLQHNSHNNNNQNGQIGMSEYDHEDPQSYFSKIKRCATLSSFQIPEEDYIEDISHIPSNNFEKPIDRVNMMLQKQQQTQRKISQKKEQIIQEQMKECTFKPQLQRSVSPQYSAYSRNQKELLQRQQHDINKRQQAAEQRNRQKQEYEEKLLNECTFQPSLSPSQRLINKTSKSPVSPKGFEQTVHRMRAAQDIQRQSRKAFDQGSYSSNAQIVRNSVVRNSLSPNVEINKQIQIQQSFQKQNPSQQQEQYLQQVNQQKQIQQDFSEDLEGDMLQQQPQQEKQQFYQIYENQNQSANQMHQQKQSIVEKENEQRLDLENQFINDQQSFVEKITNKQKPNFQDQTFGDSQKKNQQLEIYQKPKAKPFFVLDIITPKGEKAALELFKDDDIYQKAEVFSQQYQLDEITQSKIEQILDQQMQKYLLKKQNTVKNN</sequence>
<feature type="compositionally biased region" description="Low complexity" evidence="1">
    <location>
        <begin position="476"/>
        <end position="519"/>
    </location>
</feature>
<dbReference type="AlphaFoldDB" id="I7MB28"/>
<dbReference type="KEGG" id="tet:TTHERM_00647330"/>
<feature type="compositionally biased region" description="Polar residues" evidence="1">
    <location>
        <begin position="520"/>
        <end position="541"/>
    </location>
</feature>
<feature type="compositionally biased region" description="Polar residues" evidence="1">
    <location>
        <begin position="550"/>
        <end position="563"/>
    </location>
</feature>
<evidence type="ECO:0000313" key="3">
    <source>
        <dbReference type="Proteomes" id="UP000009168"/>
    </source>
</evidence>
<name>I7MB28_TETTS</name>